<feature type="transmembrane region" description="Helical" evidence="8">
    <location>
        <begin position="221"/>
        <end position="242"/>
    </location>
</feature>
<dbReference type="GO" id="GO:0046872">
    <property type="term" value="F:metal ion binding"/>
    <property type="evidence" value="ECO:0007669"/>
    <property type="project" value="UniProtKB-KW"/>
</dbReference>
<comment type="caution">
    <text evidence="9">The sequence shown here is derived from an EMBL/GenBank/DDBJ whole genome shotgun (WGS) entry which is preliminary data.</text>
</comment>
<dbReference type="Proteomes" id="UP000193467">
    <property type="component" value="Unassembled WGS sequence"/>
</dbReference>
<reference evidence="9 10" key="1">
    <citation type="submission" date="2016-07" db="EMBL/GenBank/DDBJ databases">
        <title>Pervasive Adenine N6-methylation of Active Genes in Fungi.</title>
        <authorList>
            <consortium name="DOE Joint Genome Institute"/>
            <person name="Mondo S.J."/>
            <person name="Dannebaum R.O."/>
            <person name="Kuo R.C."/>
            <person name="Labutti K."/>
            <person name="Haridas S."/>
            <person name="Kuo A."/>
            <person name="Salamov A."/>
            <person name="Ahrendt S.R."/>
            <person name="Lipzen A."/>
            <person name="Sullivan W."/>
            <person name="Andreopoulos W.B."/>
            <person name="Clum A."/>
            <person name="Lindquist E."/>
            <person name="Daum C."/>
            <person name="Ramamoorthy G.K."/>
            <person name="Gryganskyi A."/>
            <person name="Culley D."/>
            <person name="Magnuson J.K."/>
            <person name="James T.Y."/>
            <person name="O'Malley M.A."/>
            <person name="Stajich J.E."/>
            <person name="Spatafora J.W."/>
            <person name="Visel A."/>
            <person name="Grigoriev I.V."/>
        </authorList>
    </citation>
    <scope>NUCLEOTIDE SEQUENCE [LARGE SCALE GENOMIC DNA]</scope>
    <source>
        <strain evidence="9 10">62-1032</strain>
    </source>
</reference>
<evidence type="ECO:0000256" key="7">
    <source>
        <dbReference type="SAM" id="MobiDB-lite"/>
    </source>
</evidence>
<protein>
    <submittedName>
        <fullName evidence="9">Hemolysin-III related-domain-containing protein</fullName>
    </submittedName>
</protein>
<feature type="transmembrane region" description="Helical" evidence="8">
    <location>
        <begin position="90"/>
        <end position="112"/>
    </location>
</feature>
<feature type="transmembrane region" description="Helical" evidence="8">
    <location>
        <begin position="287"/>
        <end position="306"/>
    </location>
</feature>
<proteinExistence type="inferred from homology"/>
<dbReference type="AlphaFoldDB" id="A0A1Y2FZM6"/>
<gene>
    <name evidence="9" type="ORF">BCR35DRAFT_300029</name>
</gene>
<dbReference type="OrthoDB" id="529367at2759"/>
<dbReference type="STRING" id="106004.A0A1Y2FZM6"/>
<dbReference type="Pfam" id="PF03006">
    <property type="entry name" value="HlyIII"/>
    <property type="match status" value="1"/>
</dbReference>
<dbReference type="GO" id="GO:0016020">
    <property type="term" value="C:membrane"/>
    <property type="evidence" value="ECO:0007669"/>
    <property type="project" value="UniProtKB-SubCell"/>
</dbReference>
<evidence type="ECO:0000256" key="6">
    <source>
        <dbReference type="PIRSR" id="PIRSR604254-1"/>
    </source>
</evidence>
<dbReference type="GO" id="GO:0038023">
    <property type="term" value="F:signaling receptor activity"/>
    <property type="evidence" value="ECO:0007669"/>
    <property type="project" value="TreeGrafter"/>
</dbReference>
<feature type="binding site" evidence="6">
    <location>
        <position position="330"/>
    </location>
    <ligand>
        <name>Zn(2+)</name>
        <dbReference type="ChEBI" id="CHEBI:29105"/>
    </ligand>
</feature>
<feature type="binding site" evidence="6">
    <location>
        <position position="326"/>
    </location>
    <ligand>
        <name>Zn(2+)</name>
        <dbReference type="ChEBI" id="CHEBI:29105"/>
    </ligand>
</feature>
<feature type="transmembrane region" description="Helical" evidence="8">
    <location>
        <begin position="158"/>
        <end position="182"/>
    </location>
</feature>
<evidence type="ECO:0000256" key="2">
    <source>
        <dbReference type="ARBA" id="ARBA00007018"/>
    </source>
</evidence>
<dbReference type="InterPro" id="IPR004254">
    <property type="entry name" value="AdipoR/HlyIII-related"/>
</dbReference>
<dbReference type="InParanoid" id="A0A1Y2FZM6"/>
<keyword evidence="5 8" id="KW-0472">Membrane</keyword>
<keyword evidence="6" id="KW-0479">Metal-binding</keyword>
<evidence type="ECO:0000256" key="4">
    <source>
        <dbReference type="ARBA" id="ARBA00022989"/>
    </source>
</evidence>
<evidence type="ECO:0000256" key="8">
    <source>
        <dbReference type="SAM" id="Phobius"/>
    </source>
</evidence>
<feature type="region of interest" description="Disordered" evidence="7">
    <location>
        <begin position="1"/>
        <end position="45"/>
    </location>
</feature>
<feature type="binding site" evidence="6">
    <location>
        <position position="178"/>
    </location>
    <ligand>
        <name>Zn(2+)</name>
        <dbReference type="ChEBI" id="CHEBI:29105"/>
    </ligand>
</feature>
<feature type="transmembrane region" description="Helical" evidence="8">
    <location>
        <begin position="194"/>
        <end position="215"/>
    </location>
</feature>
<accession>A0A1Y2FZM6</accession>
<keyword evidence="4 8" id="KW-1133">Transmembrane helix</keyword>
<organism evidence="9 10">
    <name type="scientific">Leucosporidium creatinivorum</name>
    <dbReference type="NCBI Taxonomy" id="106004"/>
    <lineage>
        <taxon>Eukaryota</taxon>
        <taxon>Fungi</taxon>
        <taxon>Dikarya</taxon>
        <taxon>Basidiomycota</taxon>
        <taxon>Pucciniomycotina</taxon>
        <taxon>Microbotryomycetes</taxon>
        <taxon>Leucosporidiales</taxon>
        <taxon>Leucosporidium</taxon>
    </lineage>
</organism>
<evidence type="ECO:0000256" key="5">
    <source>
        <dbReference type="ARBA" id="ARBA00023136"/>
    </source>
</evidence>
<dbReference type="PANTHER" id="PTHR20855">
    <property type="entry name" value="ADIPOR/PROGESTIN RECEPTOR-RELATED"/>
    <property type="match status" value="1"/>
</dbReference>
<dbReference type="EMBL" id="MCGR01000005">
    <property type="protein sequence ID" value="ORY89636.1"/>
    <property type="molecule type" value="Genomic_DNA"/>
</dbReference>
<evidence type="ECO:0000313" key="9">
    <source>
        <dbReference type="EMBL" id="ORY89636.1"/>
    </source>
</evidence>
<comment type="subcellular location">
    <subcellularLocation>
        <location evidence="1">Membrane</location>
        <topology evidence="1">Multi-pass membrane protein</topology>
    </subcellularLocation>
</comment>
<dbReference type="GO" id="GO:0006882">
    <property type="term" value="P:intracellular zinc ion homeostasis"/>
    <property type="evidence" value="ECO:0007669"/>
    <property type="project" value="TreeGrafter"/>
</dbReference>
<sequence>MALFSRLGWTSPSPTPPHSPSPTRSSSPARQQRFVSSRPSTPSRTVTFAEAPSFAQDNPYVRTGYRRELRSWKSCIYSVVGYTHNETVNIWSHLVASAFAFLVLGVGGFGLLSRLQGDDWWQGIGSVKRGRIGYRALWTAVYPFPSAEHPSVSHQDTFLFGLLFAGGALCFAFSAVFHTALAHSHEVVARTRRLDYLGIFLLGNACFLTNFYYGFHCDPHLQHFYTGLMTAGTGVGIFVVVLSDEYQTHDYRRLRAAVFVAVGMIAVFPFGHALIRYGWDESSKTMSFHWIALESLCYLLGALFYAERCPEIFSSTGRFDLLGSSHQLFHILAVMGFMAQYAGASEAFRYVHGEWGAVCV</sequence>
<feature type="transmembrane region" description="Helical" evidence="8">
    <location>
        <begin position="254"/>
        <end position="275"/>
    </location>
</feature>
<evidence type="ECO:0000313" key="10">
    <source>
        <dbReference type="Proteomes" id="UP000193467"/>
    </source>
</evidence>
<keyword evidence="6" id="KW-0862">Zinc</keyword>
<keyword evidence="10" id="KW-1185">Reference proteome</keyword>
<comment type="similarity">
    <text evidence="2">Belongs to the ADIPOR family.</text>
</comment>
<evidence type="ECO:0000256" key="1">
    <source>
        <dbReference type="ARBA" id="ARBA00004141"/>
    </source>
</evidence>
<name>A0A1Y2FZM6_9BASI</name>
<keyword evidence="3 8" id="KW-0812">Transmembrane</keyword>
<feature type="compositionally biased region" description="Low complexity" evidence="7">
    <location>
        <begin position="21"/>
        <end position="45"/>
    </location>
</feature>
<dbReference type="PANTHER" id="PTHR20855:SF52">
    <property type="entry name" value="ADIPONECTIN RECEPTOR PROTEIN"/>
    <property type="match status" value="1"/>
</dbReference>
<evidence type="ECO:0000256" key="3">
    <source>
        <dbReference type="ARBA" id="ARBA00022692"/>
    </source>
</evidence>